<evidence type="ECO:0000256" key="9">
    <source>
        <dbReference type="ARBA" id="ARBA00023014"/>
    </source>
</evidence>
<proteinExistence type="inferred from homology"/>
<dbReference type="Pfam" id="PF07992">
    <property type="entry name" value="Pyr_redox_2"/>
    <property type="match status" value="1"/>
</dbReference>
<evidence type="ECO:0000256" key="1">
    <source>
        <dbReference type="ARBA" id="ARBA00001917"/>
    </source>
</evidence>
<dbReference type="SUPFAM" id="SSF51905">
    <property type="entry name" value="FAD/NAD(P)-binding domain"/>
    <property type="match status" value="1"/>
</dbReference>
<evidence type="ECO:0000256" key="6">
    <source>
        <dbReference type="ARBA" id="ARBA00022723"/>
    </source>
</evidence>
<feature type="domain" description="FAD/NAD(P)-binding" evidence="11">
    <location>
        <begin position="390"/>
        <end position="657"/>
    </location>
</feature>
<dbReference type="InterPro" id="IPR051793">
    <property type="entry name" value="NADH:flavin_oxidoreductase"/>
</dbReference>
<dbReference type="Gene3D" id="3.40.50.720">
    <property type="entry name" value="NAD(P)-binding Rossmann-like Domain"/>
    <property type="match status" value="1"/>
</dbReference>
<comment type="cofactor">
    <cofactor evidence="1">
        <name>FMN</name>
        <dbReference type="ChEBI" id="CHEBI:58210"/>
    </cofactor>
</comment>
<evidence type="ECO:0000256" key="5">
    <source>
        <dbReference type="ARBA" id="ARBA00022643"/>
    </source>
</evidence>
<dbReference type="GO" id="GO:0051536">
    <property type="term" value="F:iron-sulfur cluster binding"/>
    <property type="evidence" value="ECO:0007669"/>
    <property type="project" value="UniProtKB-KW"/>
</dbReference>
<feature type="domain" description="NADH:flavin oxidoreductase/NADH oxidase N-terminal" evidence="10">
    <location>
        <begin position="7"/>
        <end position="342"/>
    </location>
</feature>
<dbReference type="STRING" id="1531429.JI75_06940"/>
<keyword evidence="13" id="KW-1185">Reference proteome</keyword>
<dbReference type="SUPFAM" id="SSF51395">
    <property type="entry name" value="FMN-linked oxidoreductases"/>
    <property type="match status" value="1"/>
</dbReference>
<dbReference type="InterPro" id="IPR036188">
    <property type="entry name" value="FAD/NAD-bd_sf"/>
</dbReference>
<evidence type="ECO:0000256" key="4">
    <source>
        <dbReference type="ARBA" id="ARBA00022630"/>
    </source>
</evidence>
<dbReference type="PRINTS" id="PR00411">
    <property type="entry name" value="PNDRDTASEI"/>
</dbReference>
<comment type="cofactor">
    <cofactor evidence="2">
        <name>[4Fe-4S] cluster</name>
        <dbReference type="ChEBI" id="CHEBI:49883"/>
    </cofactor>
</comment>
<dbReference type="Gene3D" id="3.20.20.70">
    <property type="entry name" value="Aldolase class I"/>
    <property type="match status" value="1"/>
</dbReference>
<evidence type="ECO:0000256" key="7">
    <source>
        <dbReference type="ARBA" id="ARBA00023002"/>
    </source>
</evidence>
<dbReference type="KEGG" id="cbac:JI75_06940"/>
<dbReference type="PANTHER" id="PTHR42917:SF2">
    <property type="entry name" value="2,4-DIENOYL-COA REDUCTASE [(2E)-ENOYL-COA-PRODUCING]"/>
    <property type="match status" value="1"/>
</dbReference>
<dbReference type="Pfam" id="PF00724">
    <property type="entry name" value="Oxidored_FMN"/>
    <property type="match status" value="1"/>
</dbReference>
<dbReference type="GO" id="GO:0016491">
    <property type="term" value="F:oxidoreductase activity"/>
    <property type="evidence" value="ECO:0007669"/>
    <property type="project" value="UniProtKB-KW"/>
</dbReference>
<keyword evidence="5" id="KW-0288">FMN</keyword>
<dbReference type="InterPro" id="IPR023753">
    <property type="entry name" value="FAD/NAD-binding_dom"/>
</dbReference>
<dbReference type="Proteomes" id="UP000031121">
    <property type="component" value="Chromosome"/>
</dbReference>
<keyword evidence="7" id="KW-0560">Oxidoreductase</keyword>
<keyword evidence="8" id="KW-0408">Iron</keyword>
<keyword evidence="4" id="KW-0285">Flavoprotein</keyword>
<dbReference type="InterPro" id="IPR013785">
    <property type="entry name" value="Aldolase_TIM"/>
</dbReference>
<comment type="similarity">
    <text evidence="3">In the N-terminal section; belongs to the NADH:flavin oxidoreductase/NADH oxidase family.</text>
</comment>
<dbReference type="HOGENOM" id="CLU_012153_1_2_11"/>
<reference evidence="13" key="1">
    <citation type="submission" date="2014-08" db="EMBL/GenBank/DDBJ databases">
        <title>Coriobacteriaceae sp. complete genome.</title>
        <authorList>
            <person name="Looft T."/>
            <person name="Bayles D.O."/>
            <person name="Stanton T.B."/>
        </authorList>
    </citation>
    <scope>NUCLEOTIDE SEQUENCE [LARGE SCALE GENOMIC DNA]</scope>
    <source>
        <strain evidence="13">68-1-3</strain>
    </source>
</reference>
<dbReference type="AlphaFoldDB" id="A0A0A8B4U6"/>
<dbReference type="PRINTS" id="PR00368">
    <property type="entry name" value="FADPNR"/>
</dbReference>
<organism evidence="12 13">
    <name type="scientific">Berryella intestinalis</name>
    <dbReference type="NCBI Taxonomy" id="1531429"/>
    <lineage>
        <taxon>Bacteria</taxon>
        <taxon>Bacillati</taxon>
        <taxon>Actinomycetota</taxon>
        <taxon>Coriobacteriia</taxon>
        <taxon>Eggerthellales</taxon>
        <taxon>Eggerthellaceae</taxon>
        <taxon>Berryella</taxon>
    </lineage>
</organism>
<dbReference type="InterPro" id="IPR001155">
    <property type="entry name" value="OxRdtase_FMN_N"/>
</dbReference>
<keyword evidence="6" id="KW-0479">Metal-binding</keyword>
<evidence type="ECO:0000313" key="12">
    <source>
        <dbReference type="EMBL" id="AJC12435.1"/>
    </source>
</evidence>
<dbReference type="EMBL" id="CP009302">
    <property type="protein sequence ID" value="AJC12435.1"/>
    <property type="molecule type" value="Genomic_DNA"/>
</dbReference>
<evidence type="ECO:0000256" key="3">
    <source>
        <dbReference type="ARBA" id="ARBA00011048"/>
    </source>
</evidence>
<keyword evidence="9" id="KW-0411">Iron-sulfur</keyword>
<evidence type="ECO:0000259" key="10">
    <source>
        <dbReference type="Pfam" id="PF00724"/>
    </source>
</evidence>
<dbReference type="Gene3D" id="3.50.50.60">
    <property type="entry name" value="FAD/NAD(P)-binding domain"/>
    <property type="match status" value="2"/>
</dbReference>
<dbReference type="GO" id="GO:0046872">
    <property type="term" value="F:metal ion binding"/>
    <property type="evidence" value="ECO:0007669"/>
    <property type="project" value="UniProtKB-KW"/>
</dbReference>
<name>A0A0A8B4U6_9ACTN</name>
<accession>A0A0A8B4U6</accession>
<evidence type="ECO:0000313" key="13">
    <source>
        <dbReference type="Proteomes" id="UP000031121"/>
    </source>
</evidence>
<dbReference type="CDD" id="cd02803">
    <property type="entry name" value="OYE_like_FMN_family"/>
    <property type="match status" value="1"/>
</dbReference>
<reference evidence="12 13" key="2">
    <citation type="journal article" date="2015" name="Genome Announc.">
        <title>Complete Genome Sequence of Coriobacteriaceae Strain 68-1-3, a Novel Mucus-Degrading Isolate from the Swine Intestinal Tract.</title>
        <authorList>
            <person name="Looft T."/>
            <person name="Bayles D.O."/>
            <person name="Alt D.P."/>
            <person name="Stanton T.B."/>
        </authorList>
    </citation>
    <scope>NUCLEOTIDE SEQUENCE [LARGE SCALE GENOMIC DNA]</scope>
    <source>
        <strain evidence="12 13">68-1-3</strain>
    </source>
</reference>
<dbReference type="PANTHER" id="PTHR42917">
    <property type="entry name" value="2,4-DIENOYL-COA REDUCTASE"/>
    <property type="match status" value="1"/>
</dbReference>
<evidence type="ECO:0000259" key="11">
    <source>
        <dbReference type="Pfam" id="PF07992"/>
    </source>
</evidence>
<protein>
    <submittedName>
        <fullName evidence="12">NADH:flavin oxidoreductase</fullName>
    </submittedName>
</protein>
<sequence>MSRYSNLLDPISIGKVELKNRFVMLPMTIEKVDNYHVGDDLVDFYEQRAKGGLGLIEIGSCYVSDCFNTTPKYHTTTGACGAWDDEFIPGYKRIADSCHQYGAKVAAQLQLCYEWRASGEDEMHSYAPSADVMSGPFVGMPEFELTVEQIRMIVKQYGQAALRCKKAGVDIIEIHAGIGYMVMRFLSKYSNHRTDEYGGDERGRAKLLTDIVDEIHSTCGADMPIIVRISADDLMPGGNRIEDTLKIIPIVEEHGVDAWSVQAGFHEAPRPVANALVPEGEFIDLAKQVKTVTSLPVFPGTRITGLEMCEKVISEGYGDLVGMGRSFIADPDIPNKVADGHPELVRSCIVCSRCLDNIFIGKPCQCSVNANVMHSDLGLPEDKPAEEKKHIVIVGAGPAGLEAVRVAAIRGHKVTVIDHSDRIGGLLNMAQVLNEKIENYVSYWQNEMKRFDNVTFMLKTEATADLIKSLNPDEVFVAPGGGVIDFDFPGRDSKYVVSSQDIKDMVSGKVPEGKGLLWRAAVSAIKAQGGTVGFMRMGLNMASGPTAVVGKRLLVVGGGFAGLETAGAMNSNREITVIDTAKKLGNGIGIIDKNPEIAKLKKEGVRLLPLTELVEVSKKGVATIRNVETGETENLEVDTVLLSLGVQANTDLFDSIKADFPQAKLLGDATTPDGKVFRTLEAVEGGFVAAMAV</sequence>
<gene>
    <name evidence="12" type="ORF">JI75_06940</name>
</gene>
<evidence type="ECO:0000256" key="2">
    <source>
        <dbReference type="ARBA" id="ARBA00001966"/>
    </source>
</evidence>
<dbReference type="OrthoDB" id="3169239at2"/>
<dbReference type="GO" id="GO:0010181">
    <property type="term" value="F:FMN binding"/>
    <property type="evidence" value="ECO:0007669"/>
    <property type="project" value="InterPro"/>
</dbReference>
<evidence type="ECO:0000256" key="8">
    <source>
        <dbReference type="ARBA" id="ARBA00023004"/>
    </source>
</evidence>